<evidence type="ECO:0000313" key="2">
    <source>
        <dbReference type="Proteomes" id="UP001305647"/>
    </source>
</evidence>
<reference evidence="1" key="2">
    <citation type="submission" date="2023-05" db="EMBL/GenBank/DDBJ databases">
        <authorList>
            <consortium name="Lawrence Berkeley National Laboratory"/>
            <person name="Steindorff A."/>
            <person name="Hensen N."/>
            <person name="Bonometti L."/>
            <person name="Westerberg I."/>
            <person name="Brannstrom I.O."/>
            <person name="Guillou S."/>
            <person name="Cros-Aarteil S."/>
            <person name="Calhoun S."/>
            <person name="Haridas S."/>
            <person name="Kuo A."/>
            <person name="Mondo S."/>
            <person name="Pangilinan J."/>
            <person name="Riley R."/>
            <person name="Labutti K."/>
            <person name="Andreopoulos B."/>
            <person name="Lipzen A."/>
            <person name="Chen C."/>
            <person name="Yanf M."/>
            <person name="Daum C."/>
            <person name="Ng V."/>
            <person name="Clum A."/>
            <person name="Ohm R."/>
            <person name="Martin F."/>
            <person name="Silar P."/>
            <person name="Natvig D."/>
            <person name="Lalanne C."/>
            <person name="Gautier V."/>
            <person name="Ament-Velasquez S.L."/>
            <person name="Kruys A."/>
            <person name="Hutchinson M.I."/>
            <person name="Powell A.J."/>
            <person name="Barry K."/>
            <person name="Miller A.N."/>
            <person name="Grigoriev I.V."/>
            <person name="Debuchy R."/>
            <person name="Gladieux P."/>
            <person name="Thoren M.H."/>
            <person name="Johannesson H."/>
        </authorList>
    </citation>
    <scope>NUCLEOTIDE SEQUENCE</scope>
    <source>
        <strain evidence="1">CBS 757.83</strain>
    </source>
</reference>
<dbReference type="EMBL" id="MU863625">
    <property type="protein sequence ID" value="KAK4105417.1"/>
    <property type="molecule type" value="Genomic_DNA"/>
</dbReference>
<evidence type="ECO:0000313" key="1">
    <source>
        <dbReference type="EMBL" id="KAK4105417.1"/>
    </source>
</evidence>
<proteinExistence type="predicted"/>
<gene>
    <name evidence="1" type="ORF">N658DRAFT_118238</name>
</gene>
<sequence>MARNLRSRLPGSGARITPGPVIVPFLLHVSRTINCVTDSKNSLPRPAEIGSLCNYGVSIVGTYAETTEQREMPECYCSTDLRTSPFLSKSAVRICVISSTRPPSASCQVQRVGISRLEGWVSAFIYITIP</sequence>
<reference evidence="1" key="1">
    <citation type="journal article" date="2023" name="Mol. Phylogenet. Evol.">
        <title>Genome-scale phylogeny and comparative genomics of the fungal order Sordariales.</title>
        <authorList>
            <person name="Hensen N."/>
            <person name="Bonometti L."/>
            <person name="Westerberg I."/>
            <person name="Brannstrom I.O."/>
            <person name="Guillou S."/>
            <person name="Cros-Aarteil S."/>
            <person name="Calhoun S."/>
            <person name="Haridas S."/>
            <person name="Kuo A."/>
            <person name="Mondo S."/>
            <person name="Pangilinan J."/>
            <person name="Riley R."/>
            <person name="LaButti K."/>
            <person name="Andreopoulos B."/>
            <person name="Lipzen A."/>
            <person name="Chen C."/>
            <person name="Yan M."/>
            <person name="Daum C."/>
            <person name="Ng V."/>
            <person name="Clum A."/>
            <person name="Steindorff A."/>
            <person name="Ohm R.A."/>
            <person name="Martin F."/>
            <person name="Silar P."/>
            <person name="Natvig D.O."/>
            <person name="Lalanne C."/>
            <person name="Gautier V."/>
            <person name="Ament-Velasquez S.L."/>
            <person name="Kruys A."/>
            <person name="Hutchinson M.I."/>
            <person name="Powell A.J."/>
            <person name="Barry K."/>
            <person name="Miller A.N."/>
            <person name="Grigoriev I.V."/>
            <person name="Debuchy R."/>
            <person name="Gladieux P."/>
            <person name="Hiltunen Thoren M."/>
            <person name="Johannesson H."/>
        </authorList>
    </citation>
    <scope>NUCLEOTIDE SEQUENCE</scope>
    <source>
        <strain evidence="1">CBS 757.83</strain>
    </source>
</reference>
<dbReference type="Proteomes" id="UP001305647">
    <property type="component" value="Unassembled WGS sequence"/>
</dbReference>
<comment type="caution">
    <text evidence="1">The sequence shown here is derived from an EMBL/GenBank/DDBJ whole genome shotgun (WGS) entry which is preliminary data.</text>
</comment>
<name>A0AAN6T654_9PEZI</name>
<accession>A0AAN6T654</accession>
<organism evidence="1 2">
    <name type="scientific">Parathielavia hyrcaniae</name>
    <dbReference type="NCBI Taxonomy" id="113614"/>
    <lineage>
        <taxon>Eukaryota</taxon>
        <taxon>Fungi</taxon>
        <taxon>Dikarya</taxon>
        <taxon>Ascomycota</taxon>
        <taxon>Pezizomycotina</taxon>
        <taxon>Sordariomycetes</taxon>
        <taxon>Sordariomycetidae</taxon>
        <taxon>Sordariales</taxon>
        <taxon>Chaetomiaceae</taxon>
        <taxon>Parathielavia</taxon>
    </lineage>
</organism>
<keyword evidence="2" id="KW-1185">Reference proteome</keyword>
<protein>
    <submittedName>
        <fullName evidence="1">Uncharacterized protein</fullName>
    </submittedName>
</protein>
<dbReference type="AlphaFoldDB" id="A0AAN6T654"/>